<protein>
    <submittedName>
        <fullName evidence="1">Uncharacterized protein</fullName>
    </submittedName>
</protein>
<name>A0ABN3WT12_STRTU</name>
<keyword evidence="2" id="KW-1185">Reference proteome</keyword>
<dbReference type="Proteomes" id="UP001501102">
    <property type="component" value="Unassembled WGS sequence"/>
</dbReference>
<comment type="caution">
    <text evidence="1">The sequence shown here is derived from an EMBL/GenBank/DDBJ whole genome shotgun (WGS) entry which is preliminary data.</text>
</comment>
<accession>A0ABN3WT12</accession>
<evidence type="ECO:0000313" key="1">
    <source>
        <dbReference type="EMBL" id="GAA2924520.1"/>
    </source>
</evidence>
<sequence length="59" mass="6327">MVLSVAWTDGLEKIRFRVVDLDQFAGLSDPGEVEEGRAVGDAVAACCMLWVTMTIVSAP</sequence>
<dbReference type="EMBL" id="BAAAXZ010000078">
    <property type="protein sequence ID" value="GAA2924520.1"/>
    <property type="molecule type" value="Genomic_DNA"/>
</dbReference>
<organism evidence="1 2">
    <name type="scientific">Streptomyces thioluteus</name>
    <dbReference type="NCBI Taxonomy" id="66431"/>
    <lineage>
        <taxon>Bacteria</taxon>
        <taxon>Bacillati</taxon>
        <taxon>Actinomycetota</taxon>
        <taxon>Actinomycetes</taxon>
        <taxon>Kitasatosporales</taxon>
        <taxon>Streptomycetaceae</taxon>
        <taxon>Streptomyces</taxon>
    </lineage>
</organism>
<gene>
    <name evidence="1" type="ORF">GCM10020221_20620</name>
</gene>
<reference evidence="1 2" key="1">
    <citation type="journal article" date="2019" name="Int. J. Syst. Evol. Microbiol.">
        <title>The Global Catalogue of Microorganisms (GCM) 10K type strain sequencing project: providing services to taxonomists for standard genome sequencing and annotation.</title>
        <authorList>
            <consortium name="The Broad Institute Genomics Platform"/>
            <consortium name="The Broad Institute Genome Sequencing Center for Infectious Disease"/>
            <person name="Wu L."/>
            <person name="Ma J."/>
        </authorList>
    </citation>
    <scope>NUCLEOTIDE SEQUENCE [LARGE SCALE GENOMIC DNA]</scope>
    <source>
        <strain evidence="1 2">JCM 4087</strain>
    </source>
</reference>
<proteinExistence type="predicted"/>
<evidence type="ECO:0000313" key="2">
    <source>
        <dbReference type="Proteomes" id="UP001501102"/>
    </source>
</evidence>